<keyword evidence="10 21" id="KW-0547">Nucleotide-binding</keyword>
<gene>
    <name evidence="24" type="primary">folC</name>
    <name evidence="24" type="ORF">ABS311_11790</name>
</gene>
<dbReference type="PANTHER" id="PTHR11136">
    <property type="entry name" value="FOLYLPOLYGLUTAMATE SYNTHASE-RELATED"/>
    <property type="match status" value="1"/>
</dbReference>
<dbReference type="PROSITE" id="PS01011">
    <property type="entry name" value="FOLYLPOLYGLU_SYNT_1"/>
    <property type="match status" value="1"/>
</dbReference>
<evidence type="ECO:0000256" key="8">
    <source>
        <dbReference type="ARBA" id="ARBA00022598"/>
    </source>
</evidence>
<comment type="function">
    <text evidence="1">Functions in two distinct reactions of the de novo folate biosynthetic pathway. Catalyzes the addition of a glutamate residue to dihydropteroate (7,8-dihydropteroate or H2Pte) to form dihydrofolate (7,8-dihydrofolate monoglutamate or H2Pte-Glu). Also catalyzes successive additions of L-glutamate to tetrahydrofolate or 10-formyltetrahydrofolate or 5,10-methylenetetrahydrofolate, leading to folylpolyglutamate derivatives.</text>
</comment>
<dbReference type="Gene3D" id="3.40.1190.10">
    <property type="entry name" value="Mur-like, catalytic domain"/>
    <property type="match status" value="1"/>
</dbReference>
<keyword evidence="8 21" id="KW-0436">Ligase</keyword>
<proteinExistence type="inferred from homology"/>
<dbReference type="InterPro" id="IPR018109">
    <property type="entry name" value="Folylpolyglutamate_synth_CS"/>
</dbReference>
<comment type="catalytic activity">
    <reaction evidence="18">
        <text>10-formyltetrahydrofolyl-(gamma-L-Glu)(n) + L-glutamate + ATP = 10-formyltetrahydrofolyl-(gamma-L-Glu)(n+1) + ADP + phosphate + H(+)</text>
        <dbReference type="Rhea" id="RHEA:51904"/>
        <dbReference type="Rhea" id="RHEA-COMP:13088"/>
        <dbReference type="Rhea" id="RHEA-COMP:14300"/>
        <dbReference type="ChEBI" id="CHEBI:15378"/>
        <dbReference type="ChEBI" id="CHEBI:29985"/>
        <dbReference type="ChEBI" id="CHEBI:30616"/>
        <dbReference type="ChEBI" id="CHEBI:43474"/>
        <dbReference type="ChEBI" id="CHEBI:134413"/>
        <dbReference type="ChEBI" id="CHEBI:456216"/>
        <dbReference type="EC" id="6.3.2.17"/>
    </reaction>
</comment>
<name>A0ABV1RHY4_9ALTE</name>
<dbReference type="GO" id="GO:0008841">
    <property type="term" value="F:dihydrofolate synthase activity"/>
    <property type="evidence" value="ECO:0007669"/>
    <property type="project" value="UniProtKB-EC"/>
</dbReference>
<dbReference type="InterPro" id="IPR004101">
    <property type="entry name" value="Mur_ligase_C"/>
</dbReference>
<dbReference type="RefSeq" id="WP_350402044.1">
    <property type="nucleotide sequence ID" value="NZ_JBELOE010000216.1"/>
</dbReference>
<dbReference type="InterPro" id="IPR001645">
    <property type="entry name" value="Folylpolyglutamate_synth"/>
</dbReference>
<evidence type="ECO:0000256" key="5">
    <source>
        <dbReference type="ARBA" id="ARBA00013023"/>
    </source>
</evidence>
<dbReference type="SUPFAM" id="SSF53244">
    <property type="entry name" value="MurD-like peptide ligases, peptide-binding domain"/>
    <property type="match status" value="1"/>
</dbReference>
<protein>
    <recommendedName>
        <fullName evidence="7">Dihydrofolate synthase/folylpolyglutamate synthase</fullName>
        <ecNumber evidence="5">6.3.2.12</ecNumber>
        <ecNumber evidence="6">6.3.2.17</ecNumber>
    </recommendedName>
    <alternativeName>
        <fullName evidence="16">Folylpoly-gamma-glutamate synthetase-dihydrofolate synthetase</fullName>
    </alternativeName>
    <alternativeName>
        <fullName evidence="14">Folylpolyglutamate synthetase</fullName>
    </alternativeName>
    <alternativeName>
        <fullName evidence="15">Tetrahydrofolylpolyglutamate synthase</fullName>
    </alternativeName>
</protein>
<keyword evidence="12" id="KW-0460">Magnesium</keyword>
<dbReference type="EC" id="6.3.2.17" evidence="6"/>
<feature type="domain" description="Mur ligase C-terminal" evidence="22">
    <location>
        <begin position="288"/>
        <end position="407"/>
    </location>
</feature>
<dbReference type="SUPFAM" id="SSF53623">
    <property type="entry name" value="MurD-like peptide ligases, catalytic domain"/>
    <property type="match status" value="1"/>
</dbReference>
<evidence type="ECO:0000256" key="12">
    <source>
        <dbReference type="ARBA" id="ARBA00022842"/>
    </source>
</evidence>
<keyword evidence="11 21" id="KW-0067">ATP-binding</keyword>
<keyword evidence="9" id="KW-0479">Metal-binding</keyword>
<comment type="catalytic activity">
    <reaction evidence="17">
        <text>(6S)-5,6,7,8-tetrahydrofolyl-(gamma-L-Glu)(n) + L-glutamate + ATP = (6S)-5,6,7,8-tetrahydrofolyl-(gamma-L-Glu)(n+1) + ADP + phosphate + H(+)</text>
        <dbReference type="Rhea" id="RHEA:10580"/>
        <dbReference type="Rhea" id="RHEA-COMP:14738"/>
        <dbReference type="Rhea" id="RHEA-COMP:14740"/>
        <dbReference type="ChEBI" id="CHEBI:15378"/>
        <dbReference type="ChEBI" id="CHEBI:29985"/>
        <dbReference type="ChEBI" id="CHEBI:30616"/>
        <dbReference type="ChEBI" id="CHEBI:43474"/>
        <dbReference type="ChEBI" id="CHEBI:141005"/>
        <dbReference type="ChEBI" id="CHEBI:456216"/>
        <dbReference type="EC" id="6.3.2.17"/>
    </reaction>
</comment>
<evidence type="ECO:0000256" key="7">
    <source>
        <dbReference type="ARBA" id="ARBA00019357"/>
    </source>
</evidence>
<dbReference type="Proteomes" id="UP001467690">
    <property type="component" value="Unassembled WGS sequence"/>
</dbReference>
<dbReference type="EMBL" id="JBELOE010000216">
    <property type="protein sequence ID" value="MER2492556.1"/>
    <property type="molecule type" value="Genomic_DNA"/>
</dbReference>
<evidence type="ECO:0000256" key="1">
    <source>
        <dbReference type="ARBA" id="ARBA00002714"/>
    </source>
</evidence>
<evidence type="ECO:0000256" key="3">
    <source>
        <dbReference type="ARBA" id="ARBA00005150"/>
    </source>
</evidence>
<comment type="pathway">
    <text evidence="3">Cofactor biosynthesis; tetrahydrofolylpolyglutamate biosynthesis.</text>
</comment>
<evidence type="ECO:0000256" key="21">
    <source>
        <dbReference type="PIRNR" id="PIRNR001563"/>
    </source>
</evidence>
<evidence type="ECO:0000256" key="19">
    <source>
        <dbReference type="ARBA" id="ARBA00049035"/>
    </source>
</evidence>
<evidence type="ECO:0000256" key="18">
    <source>
        <dbReference type="ARBA" id="ARBA00047808"/>
    </source>
</evidence>
<comment type="pathway">
    <text evidence="2">Cofactor biosynthesis; tetrahydrofolate biosynthesis; 7,8-dihydrofolate from 2-amino-4-hydroxy-6-hydroxymethyl-7,8-dihydropteridine diphosphate and 4-aminobenzoate: step 2/2.</text>
</comment>
<evidence type="ECO:0000259" key="23">
    <source>
        <dbReference type="Pfam" id="PF08245"/>
    </source>
</evidence>
<evidence type="ECO:0000256" key="15">
    <source>
        <dbReference type="ARBA" id="ARBA00030592"/>
    </source>
</evidence>
<dbReference type="EC" id="6.3.2.12" evidence="5"/>
<comment type="catalytic activity">
    <reaction evidence="19">
        <text>(6R)-5,10-methylenetetrahydrofolyl-(gamma-L-Glu)(n) + L-glutamate + ATP = (6R)-5,10-methylenetetrahydrofolyl-(gamma-L-Glu)(n+1) + ADP + phosphate + H(+)</text>
        <dbReference type="Rhea" id="RHEA:51912"/>
        <dbReference type="Rhea" id="RHEA-COMP:13257"/>
        <dbReference type="Rhea" id="RHEA-COMP:13258"/>
        <dbReference type="ChEBI" id="CHEBI:15378"/>
        <dbReference type="ChEBI" id="CHEBI:29985"/>
        <dbReference type="ChEBI" id="CHEBI:30616"/>
        <dbReference type="ChEBI" id="CHEBI:43474"/>
        <dbReference type="ChEBI" id="CHEBI:136572"/>
        <dbReference type="ChEBI" id="CHEBI:456216"/>
        <dbReference type="EC" id="6.3.2.17"/>
    </reaction>
</comment>
<dbReference type="PROSITE" id="PS01012">
    <property type="entry name" value="FOLYLPOLYGLU_SYNT_2"/>
    <property type="match status" value="1"/>
</dbReference>
<dbReference type="PANTHER" id="PTHR11136:SF0">
    <property type="entry name" value="DIHYDROFOLATE SYNTHETASE-RELATED"/>
    <property type="match status" value="1"/>
</dbReference>
<feature type="domain" description="Mur ligase central" evidence="23">
    <location>
        <begin position="55"/>
        <end position="222"/>
    </location>
</feature>
<organism evidence="24 25">
    <name type="scientific">Catenovulum sediminis</name>
    <dbReference type="NCBI Taxonomy" id="1740262"/>
    <lineage>
        <taxon>Bacteria</taxon>
        <taxon>Pseudomonadati</taxon>
        <taxon>Pseudomonadota</taxon>
        <taxon>Gammaproteobacteria</taxon>
        <taxon>Alteromonadales</taxon>
        <taxon>Alteromonadaceae</taxon>
        <taxon>Catenovulum</taxon>
    </lineage>
</organism>
<evidence type="ECO:0000256" key="4">
    <source>
        <dbReference type="ARBA" id="ARBA00008276"/>
    </source>
</evidence>
<dbReference type="Gene3D" id="3.90.190.20">
    <property type="entry name" value="Mur ligase, C-terminal domain"/>
    <property type="match status" value="1"/>
</dbReference>
<evidence type="ECO:0000313" key="25">
    <source>
        <dbReference type="Proteomes" id="UP001467690"/>
    </source>
</evidence>
<evidence type="ECO:0000256" key="16">
    <source>
        <dbReference type="ARBA" id="ARBA00032510"/>
    </source>
</evidence>
<dbReference type="PIRSF" id="PIRSF001563">
    <property type="entry name" value="Folylpolyglu_synth"/>
    <property type="match status" value="1"/>
</dbReference>
<comment type="catalytic activity">
    <reaction evidence="20">
        <text>7,8-dihydropteroate + L-glutamate + ATP = 7,8-dihydrofolate + ADP + phosphate + H(+)</text>
        <dbReference type="Rhea" id="RHEA:23584"/>
        <dbReference type="ChEBI" id="CHEBI:15378"/>
        <dbReference type="ChEBI" id="CHEBI:17839"/>
        <dbReference type="ChEBI" id="CHEBI:29985"/>
        <dbReference type="ChEBI" id="CHEBI:30616"/>
        <dbReference type="ChEBI" id="CHEBI:43474"/>
        <dbReference type="ChEBI" id="CHEBI:57451"/>
        <dbReference type="ChEBI" id="CHEBI:456216"/>
        <dbReference type="EC" id="6.3.2.12"/>
    </reaction>
</comment>
<dbReference type="GO" id="GO:0004326">
    <property type="term" value="F:tetrahydrofolylpolyglutamate synthase activity"/>
    <property type="evidence" value="ECO:0007669"/>
    <property type="project" value="UniProtKB-EC"/>
</dbReference>
<evidence type="ECO:0000256" key="14">
    <source>
        <dbReference type="ARBA" id="ARBA00030048"/>
    </source>
</evidence>
<sequence>MQSMASEPAKFKSVDEWLDYLTAIHPAEIDMGLTRTQQVFESLNLDFSNSRIVLIGGTNGKGTSCQLLRQILQKHGYSVGCYNSPHIHDYKERVTVNGEWLSSHDHCQAFQQVETARRDISLTYFEFGTLAALVLLAQQRPDFILLEVGLGGRLDATNVVQPEVSVITTVALDHQDWLGNDREKIGFEKAGIYRQNQKVVCGDANPPESVKNAVQQLACDAVWQGISFKYSEHAECWSWFGNKNLLSLSKPNMPLQNASTVLAVVEQLGIDLIEEQLNQVLAEFQMPGRWQKLQSCPDVYVDVAHNPEAVKFLSHKLEREFAGKTTLAVFGMLKDKDIEECLDIIKPQIDVWYLADINQPRGAKAAELYPLLGDCEVAGQYANIESAYQAALHDANEQTCVIAFGSFWVITDLMGSE</sequence>
<evidence type="ECO:0000256" key="2">
    <source>
        <dbReference type="ARBA" id="ARBA00004799"/>
    </source>
</evidence>
<keyword evidence="25" id="KW-1185">Reference proteome</keyword>
<dbReference type="NCBIfam" id="NF008101">
    <property type="entry name" value="PRK10846.1"/>
    <property type="match status" value="1"/>
</dbReference>
<evidence type="ECO:0000256" key="13">
    <source>
        <dbReference type="ARBA" id="ARBA00022909"/>
    </source>
</evidence>
<dbReference type="Pfam" id="PF08245">
    <property type="entry name" value="Mur_ligase_M"/>
    <property type="match status" value="1"/>
</dbReference>
<dbReference type="InterPro" id="IPR036565">
    <property type="entry name" value="Mur-like_cat_sf"/>
</dbReference>
<evidence type="ECO:0000259" key="22">
    <source>
        <dbReference type="Pfam" id="PF02875"/>
    </source>
</evidence>
<comment type="caution">
    <text evidence="24">The sequence shown here is derived from an EMBL/GenBank/DDBJ whole genome shotgun (WGS) entry which is preliminary data.</text>
</comment>
<evidence type="ECO:0000256" key="9">
    <source>
        <dbReference type="ARBA" id="ARBA00022723"/>
    </source>
</evidence>
<evidence type="ECO:0000256" key="17">
    <source>
        <dbReference type="ARBA" id="ARBA00047493"/>
    </source>
</evidence>
<dbReference type="Pfam" id="PF02875">
    <property type="entry name" value="Mur_ligase_C"/>
    <property type="match status" value="1"/>
</dbReference>
<accession>A0ABV1RHY4</accession>
<keyword evidence="13" id="KW-0289">Folate biosynthesis</keyword>
<evidence type="ECO:0000256" key="6">
    <source>
        <dbReference type="ARBA" id="ARBA00013025"/>
    </source>
</evidence>
<comment type="similarity">
    <text evidence="4 21">Belongs to the folylpolyglutamate synthase family.</text>
</comment>
<evidence type="ECO:0000313" key="24">
    <source>
        <dbReference type="EMBL" id="MER2492556.1"/>
    </source>
</evidence>
<evidence type="ECO:0000256" key="20">
    <source>
        <dbReference type="ARBA" id="ARBA00049161"/>
    </source>
</evidence>
<reference evidence="24 25" key="1">
    <citation type="submission" date="2024-06" db="EMBL/GenBank/DDBJ databases">
        <authorList>
            <person name="Chen R.Y."/>
        </authorList>
    </citation>
    <scope>NUCLEOTIDE SEQUENCE [LARGE SCALE GENOMIC DNA]</scope>
    <source>
        <strain evidence="24 25">D2</strain>
    </source>
</reference>
<evidence type="ECO:0000256" key="11">
    <source>
        <dbReference type="ARBA" id="ARBA00022840"/>
    </source>
</evidence>
<dbReference type="InterPro" id="IPR013221">
    <property type="entry name" value="Mur_ligase_cen"/>
</dbReference>
<dbReference type="NCBIfam" id="TIGR01499">
    <property type="entry name" value="folC"/>
    <property type="match status" value="1"/>
</dbReference>
<dbReference type="InterPro" id="IPR036615">
    <property type="entry name" value="Mur_ligase_C_dom_sf"/>
</dbReference>
<evidence type="ECO:0000256" key="10">
    <source>
        <dbReference type="ARBA" id="ARBA00022741"/>
    </source>
</evidence>